<proteinExistence type="predicted"/>
<dbReference type="Proteomes" id="UP000320095">
    <property type="component" value="Unassembled WGS sequence"/>
</dbReference>
<name>A0A502EA35_9MYCO</name>
<dbReference type="EMBL" id="RCZG01000005">
    <property type="protein sequence ID" value="TPG33792.1"/>
    <property type="molecule type" value="Genomic_DNA"/>
</dbReference>
<feature type="region of interest" description="Disordered" evidence="1">
    <location>
        <begin position="1"/>
        <end position="42"/>
    </location>
</feature>
<comment type="caution">
    <text evidence="2">The sequence shown here is derived from an EMBL/GenBank/DDBJ whole genome shotgun (WGS) entry which is preliminary data.</text>
</comment>
<reference evidence="2 3" key="1">
    <citation type="journal article" date="2019" name="Environ. Microbiol.">
        <title>Species interactions and distinct microbial communities in high Arctic permafrost affected cryosols are associated with the CH4 and CO2 gas fluxes.</title>
        <authorList>
            <person name="Altshuler I."/>
            <person name="Hamel J."/>
            <person name="Turney S."/>
            <person name="Magnuson E."/>
            <person name="Levesque R."/>
            <person name="Greer C."/>
            <person name="Whyte L.G."/>
        </authorList>
    </citation>
    <scope>NUCLEOTIDE SEQUENCE [LARGE SCALE GENOMIC DNA]</scope>
    <source>
        <strain evidence="2 3">S5.20</strain>
    </source>
</reference>
<evidence type="ECO:0000313" key="2">
    <source>
        <dbReference type="EMBL" id="TPG33792.1"/>
    </source>
</evidence>
<keyword evidence="3" id="KW-1185">Reference proteome</keyword>
<evidence type="ECO:0000313" key="3">
    <source>
        <dbReference type="Proteomes" id="UP000320095"/>
    </source>
</evidence>
<feature type="compositionally biased region" description="Low complexity" evidence="1">
    <location>
        <begin position="1"/>
        <end position="12"/>
    </location>
</feature>
<protein>
    <recommendedName>
        <fullName evidence="4">Lipoprotein LppL</fullName>
    </recommendedName>
</protein>
<gene>
    <name evidence="2" type="ORF">EAH80_14225</name>
</gene>
<accession>A0A502EA35</accession>
<organism evidence="2 3">
    <name type="scientific">Mycolicibacterium hodleri</name>
    <dbReference type="NCBI Taxonomy" id="49897"/>
    <lineage>
        <taxon>Bacteria</taxon>
        <taxon>Bacillati</taxon>
        <taxon>Actinomycetota</taxon>
        <taxon>Actinomycetes</taxon>
        <taxon>Mycobacteriales</taxon>
        <taxon>Mycobacteriaceae</taxon>
        <taxon>Mycolicibacterium</taxon>
    </lineage>
</organism>
<dbReference type="AlphaFoldDB" id="A0A502EA35"/>
<evidence type="ECO:0008006" key="4">
    <source>
        <dbReference type="Google" id="ProtNLM"/>
    </source>
</evidence>
<evidence type="ECO:0000256" key="1">
    <source>
        <dbReference type="SAM" id="MobiDB-lite"/>
    </source>
</evidence>
<dbReference type="RefSeq" id="WP_140692828.1">
    <property type="nucleotide sequence ID" value="NZ_RCZG01000005.1"/>
</dbReference>
<dbReference type="SUPFAM" id="SSF63829">
    <property type="entry name" value="Calcium-dependent phosphotriesterase"/>
    <property type="match status" value="1"/>
</dbReference>
<dbReference type="OrthoDB" id="4446106at2"/>
<sequence length="323" mass="32919">MTSCLSCSSASSDRPPPTIPAAQAAVSPAVTTKPPGSVRPLGGDGEAAVFDAATSSLVVLSRQAVGGSALVTFPDVGPSRTVPLPTPATAIVGDGAGTVYASTKGGYFAVNLADGAAVTRFDVDGERDTDFTAITRRADGKVVLGSAAGAVYTLSSHTAVQARLQIFARVDVLVARGDTVAVLDRGQTSVTTIDASGTKQEHALRAGEGATTMVADPIGRILVADTRGQALLVFGTNPLMLRQQYPVKGVPYGLAGSPTLAWISETATNSVVGYDLSTGIPVEKVRHRTVQQPNTLNFDDVTGTLFVVSGSGAGVQVIPEAAR</sequence>